<keyword evidence="6" id="KW-1185">Reference proteome</keyword>
<dbReference type="InterPro" id="IPR036872">
    <property type="entry name" value="CH_dom_sf"/>
</dbReference>
<dbReference type="Pfam" id="PF19047">
    <property type="entry name" value="HOOK_N"/>
    <property type="match status" value="1"/>
</dbReference>
<evidence type="ECO:0000313" key="6">
    <source>
        <dbReference type="Proteomes" id="UP000678393"/>
    </source>
</evidence>
<evidence type="ECO:0000256" key="1">
    <source>
        <dbReference type="ARBA" id="ARBA00004496"/>
    </source>
</evidence>
<dbReference type="SUPFAM" id="SSF116907">
    <property type="entry name" value="Hook domain"/>
    <property type="match status" value="1"/>
</dbReference>
<proteinExistence type="predicted"/>
<gene>
    <name evidence="5" type="ORF">CUNI_LOCUS208</name>
</gene>
<reference evidence="5" key="1">
    <citation type="submission" date="2021-04" db="EMBL/GenBank/DDBJ databases">
        <authorList>
            <consortium name="Molecular Ecology Group"/>
        </authorList>
    </citation>
    <scope>NUCLEOTIDE SEQUENCE</scope>
</reference>
<dbReference type="GO" id="GO:0030705">
    <property type="term" value="P:cytoskeleton-dependent intracellular transport"/>
    <property type="evidence" value="ECO:0007669"/>
    <property type="project" value="InterPro"/>
</dbReference>
<dbReference type="AlphaFoldDB" id="A0A8S3YI83"/>
<dbReference type="EMBL" id="CAJHNH020000020">
    <property type="protein sequence ID" value="CAG5114650.1"/>
    <property type="molecule type" value="Genomic_DNA"/>
</dbReference>
<dbReference type="PANTHER" id="PTHR18947:SF28">
    <property type="entry name" value="GIRDIN, ISOFORM A"/>
    <property type="match status" value="1"/>
</dbReference>
<comment type="caution">
    <text evidence="5">The sequence shown here is derived from an EMBL/GenBank/DDBJ whole genome shotgun (WGS) entry which is preliminary data.</text>
</comment>
<organism evidence="5 6">
    <name type="scientific">Candidula unifasciata</name>
    <dbReference type="NCBI Taxonomy" id="100452"/>
    <lineage>
        <taxon>Eukaryota</taxon>
        <taxon>Metazoa</taxon>
        <taxon>Spiralia</taxon>
        <taxon>Lophotrochozoa</taxon>
        <taxon>Mollusca</taxon>
        <taxon>Gastropoda</taxon>
        <taxon>Heterobranchia</taxon>
        <taxon>Euthyneura</taxon>
        <taxon>Panpulmonata</taxon>
        <taxon>Eupulmonata</taxon>
        <taxon>Stylommatophora</taxon>
        <taxon>Helicina</taxon>
        <taxon>Helicoidea</taxon>
        <taxon>Geomitridae</taxon>
        <taxon>Candidula</taxon>
    </lineage>
</organism>
<feature type="domain" description="HOOK N-terminal" evidence="4">
    <location>
        <begin position="11"/>
        <end position="77"/>
    </location>
</feature>
<dbReference type="OrthoDB" id="10254988at2759"/>
<name>A0A8S3YI83_9EUPU</name>
<dbReference type="GO" id="GO:0051959">
    <property type="term" value="F:dynein light intermediate chain binding"/>
    <property type="evidence" value="ECO:0007669"/>
    <property type="project" value="TreeGrafter"/>
</dbReference>
<feature type="non-terminal residue" evidence="5">
    <location>
        <position position="81"/>
    </location>
</feature>
<dbReference type="GO" id="GO:0008017">
    <property type="term" value="F:microtubule binding"/>
    <property type="evidence" value="ECO:0007669"/>
    <property type="project" value="TreeGrafter"/>
</dbReference>
<accession>A0A8S3YI83</accession>
<evidence type="ECO:0000313" key="5">
    <source>
        <dbReference type="EMBL" id="CAG5114650.1"/>
    </source>
</evidence>
<keyword evidence="3" id="KW-0175">Coiled coil</keyword>
<protein>
    <recommendedName>
        <fullName evidence="4">HOOK N-terminal domain-containing protein</fullName>
    </recommendedName>
</protein>
<dbReference type="InterPro" id="IPR043936">
    <property type="entry name" value="HOOK_N"/>
</dbReference>
<dbReference type="GO" id="GO:0005813">
    <property type="term" value="C:centrosome"/>
    <property type="evidence" value="ECO:0007669"/>
    <property type="project" value="TreeGrafter"/>
</dbReference>
<evidence type="ECO:0000259" key="4">
    <source>
        <dbReference type="Pfam" id="PF19047"/>
    </source>
</evidence>
<dbReference type="Proteomes" id="UP000678393">
    <property type="component" value="Unassembled WGS sequence"/>
</dbReference>
<evidence type="ECO:0000256" key="3">
    <source>
        <dbReference type="ARBA" id="ARBA00023054"/>
    </source>
</evidence>
<evidence type="ECO:0000256" key="2">
    <source>
        <dbReference type="ARBA" id="ARBA00022490"/>
    </source>
</evidence>
<dbReference type="Gene3D" id="1.10.418.10">
    <property type="entry name" value="Calponin-like domain"/>
    <property type="match status" value="1"/>
</dbReference>
<dbReference type="PANTHER" id="PTHR18947">
    <property type="entry name" value="HOOK PROTEINS"/>
    <property type="match status" value="1"/>
</dbReference>
<comment type="subcellular location">
    <subcellularLocation>
        <location evidence="1">Cytoplasm</location>
    </subcellularLocation>
</comment>
<dbReference type="GO" id="GO:0031122">
    <property type="term" value="P:cytoplasmic microtubule organization"/>
    <property type="evidence" value="ECO:0007669"/>
    <property type="project" value="TreeGrafter"/>
</dbReference>
<keyword evidence="2" id="KW-0963">Cytoplasm</keyword>
<sequence>MADAEKLYMQSPLVRWVETFKASDGHPLEYKDLYEGVFLNDVMQQIDPRLAYDKVNRSVEDVAARLHNWDILVKNIQGYYR</sequence>
<dbReference type="GO" id="GO:0005737">
    <property type="term" value="C:cytoplasm"/>
    <property type="evidence" value="ECO:0007669"/>
    <property type="project" value="UniProtKB-SubCell"/>
</dbReference>